<dbReference type="EMBL" id="JACIVC010000046">
    <property type="protein sequence ID" value="MBB1069133.1"/>
    <property type="molecule type" value="Genomic_DNA"/>
</dbReference>
<name>A0A7W3Y877_9LACO</name>
<comment type="caution">
    <text evidence="1">The sequence shown here is derived from an EMBL/GenBank/DDBJ whole genome shotgun (WGS) entry which is preliminary data.</text>
</comment>
<accession>A0A7W3Y877</accession>
<dbReference type="AlphaFoldDB" id="A0A7W3Y877"/>
<keyword evidence="2" id="KW-1185">Reference proteome</keyword>
<protein>
    <submittedName>
        <fullName evidence="1">Uncharacterized protein</fullName>
    </submittedName>
</protein>
<evidence type="ECO:0000313" key="1">
    <source>
        <dbReference type="EMBL" id="MBB1069133.1"/>
    </source>
</evidence>
<sequence length="53" mass="6157">MDETIKESLKILLEINDPQTKFQASKRSLQDINYERLANIADLLGMSDLYLKE</sequence>
<evidence type="ECO:0000313" key="2">
    <source>
        <dbReference type="Proteomes" id="UP000518316"/>
    </source>
</evidence>
<reference evidence="1 2" key="1">
    <citation type="submission" date="2020-07" db="EMBL/GenBank/DDBJ databases">
        <title>Description of Limosilactobacillus balticus sp. nov., Limosilactobacillus agrestis sp. nov., Limosilactobacillus albertensis sp. nov., Limosilactobacillus rudii sp. nov., Limosilactobacillus fastidiosus sp. nov., five novel Limosilactobacillus species isolated from the vertebrate gastrointestinal tract, and proposal of 6 subspecies of Limosilactobacillus reuteri adapted to the gastrointestinal tract of specific vertebrate hosts.</title>
        <authorList>
            <person name="Li F."/>
            <person name="Cheng C."/>
            <person name="Zheng J."/>
            <person name="Quevedo R.M."/>
            <person name="Li J."/>
            <person name="Roos S."/>
            <person name="Gaenzle M.G."/>
            <person name="Walter J."/>
        </authorList>
    </citation>
    <scope>NUCLEOTIDE SEQUENCE [LARGE SCALE GENOMIC DNA]</scope>
    <source>
        <strain evidence="1 2">RRLNB_1_1</strain>
    </source>
</reference>
<gene>
    <name evidence="1" type="ORF">H5S40_03035</name>
</gene>
<dbReference type="Proteomes" id="UP000518316">
    <property type="component" value="Unassembled WGS sequence"/>
</dbReference>
<organism evidence="1 2">
    <name type="scientific">Limosilactobacillus albertensis</name>
    <dbReference type="NCBI Taxonomy" id="2759752"/>
    <lineage>
        <taxon>Bacteria</taxon>
        <taxon>Bacillati</taxon>
        <taxon>Bacillota</taxon>
        <taxon>Bacilli</taxon>
        <taxon>Lactobacillales</taxon>
        <taxon>Lactobacillaceae</taxon>
        <taxon>Limosilactobacillus</taxon>
    </lineage>
</organism>
<proteinExistence type="predicted"/>
<dbReference type="RefSeq" id="WP_182597800.1">
    <property type="nucleotide sequence ID" value="NZ_JACIVC010000046.1"/>
</dbReference>